<dbReference type="PANTHER" id="PTHR37984">
    <property type="entry name" value="PROTEIN CBG26694"/>
    <property type="match status" value="1"/>
</dbReference>
<dbReference type="SUPFAM" id="SSF56672">
    <property type="entry name" value="DNA/RNA polymerases"/>
    <property type="match status" value="1"/>
</dbReference>
<comment type="caution">
    <text evidence="2">The sequence shown here is derived from an EMBL/GenBank/DDBJ whole genome shotgun (WGS) entry which is preliminary data.</text>
</comment>
<gene>
    <name evidence="2" type="ORF">BDN70DRAFT_780558</name>
</gene>
<dbReference type="InterPro" id="IPR043502">
    <property type="entry name" value="DNA/RNA_pol_sf"/>
</dbReference>
<protein>
    <submittedName>
        <fullName evidence="2">Uncharacterized protein</fullName>
    </submittedName>
</protein>
<feature type="non-terminal residue" evidence="2">
    <location>
        <position position="1"/>
    </location>
</feature>
<keyword evidence="1" id="KW-0472">Membrane</keyword>
<reference evidence="2" key="1">
    <citation type="submission" date="2020-11" db="EMBL/GenBank/DDBJ databases">
        <authorList>
            <consortium name="DOE Joint Genome Institute"/>
            <person name="Ahrendt S."/>
            <person name="Riley R."/>
            <person name="Andreopoulos W."/>
            <person name="Labutti K."/>
            <person name="Pangilinan J."/>
            <person name="Ruiz-Duenas F.J."/>
            <person name="Barrasa J.M."/>
            <person name="Sanchez-Garcia M."/>
            <person name="Camarero S."/>
            <person name="Miyauchi S."/>
            <person name="Serrano A."/>
            <person name="Linde D."/>
            <person name="Babiker R."/>
            <person name="Drula E."/>
            <person name="Ayuso-Fernandez I."/>
            <person name="Pacheco R."/>
            <person name="Padilla G."/>
            <person name="Ferreira P."/>
            <person name="Barriuso J."/>
            <person name="Kellner H."/>
            <person name="Castanera R."/>
            <person name="Alfaro M."/>
            <person name="Ramirez L."/>
            <person name="Pisabarro A.G."/>
            <person name="Kuo A."/>
            <person name="Tritt A."/>
            <person name="Lipzen A."/>
            <person name="He G."/>
            <person name="Yan M."/>
            <person name="Ng V."/>
            <person name="Cullen D."/>
            <person name="Martin F."/>
            <person name="Rosso M.-N."/>
            <person name="Henrissat B."/>
            <person name="Hibbett D."/>
            <person name="Martinez A.T."/>
            <person name="Grigoriev I.V."/>
        </authorList>
    </citation>
    <scope>NUCLEOTIDE SEQUENCE</scope>
    <source>
        <strain evidence="2">CIRM-BRFM 674</strain>
    </source>
</reference>
<sequence>TKCHFGYQSILLLGQKVSRLGLSTHKEKVQAITELDYPRNVHELQVFLGMMVYFSAYIPFYAWIVHPL</sequence>
<name>A0A9P6CSN2_9AGAR</name>
<dbReference type="PANTHER" id="PTHR37984:SF5">
    <property type="entry name" value="PROTEIN NYNRIN-LIKE"/>
    <property type="match status" value="1"/>
</dbReference>
<keyword evidence="1" id="KW-0812">Transmembrane</keyword>
<dbReference type="AlphaFoldDB" id="A0A9P6CSN2"/>
<evidence type="ECO:0000256" key="1">
    <source>
        <dbReference type="SAM" id="Phobius"/>
    </source>
</evidence>
<feature type="non-terminal residue" evidence="2">
    <location>
        <position position="68"/>
    </location>
</feature>
<dbReference type="OrthoDB" id="3364103at2759"/>
<feature type="transmembrane region" description="Helical" evidence="1">
    <location>
        <begin position="44"/>
        <end position="64"/>
    </location>
</feature>
<evidence type="ECO:0000313" key="2">
    <source>
        <dbReference type="EMBL" id="KAF9470753.1"/>
    </source>
</evidence>
<dbReference type="Gene3D" id="3.30.70.270">
    <property type="match status" value="1"/>
</dbReference>
<dbReference type="EMBL" id="MU155858">
    <property type="protein sequence ID" value="KAF9470753.1"/>
    <property type="molecule type" value="Genomic_DNA"/>
</dbReference>
<proteinExistence type="predicted"/>
<organism evidence="2 3">
    <name type="scientific">Pholiota conissans</name>
    <dbReference type="NCBI Taxonomy" id="109636"/>
    <lineage>
        <taxon>Eukaryota</taxon>
        <taxon>Fungi</taxon>
        <taxon>Dikarya</taxon>
        <taxon>Basidiomycota</taxon>
        <taxon>Agaricomycotina</taxon>
        <taxon>Agaricomycetes</taxon>
        <taxon>Agaricomycetidae</taxon>
        <taxon>Agaricales</taxon>
        <taxon>Agaricineae</taxon>
        <taxon>Strophariaceae</taxon>
        <taxon>Pholiota</taxon>
    </lineage>
</organism>
<accession>A0A9P6CSN2</accession>
<dbReference type="InterPro" id="IPR050951">
    <property type="entry name" value="Retrovirus_Pol_polyprotein"/>
</dbReference>
<dbReference type="Proteomes" id="UP000807469">
    <property type="component" value="Unassembled WGS sequence"/>
</dbReference>
<evidence type="ECO:0000313" key="3">
    <source>
        <dbReference type="Proteomes" id="UP000807469"/>
    </source>
</evidence>
<keyword evidence="1" id="KW-1133">Transmembrane helix</keyword>
<dbReference type="InterPro" id="IPR043128">
    <property type="entry name" value="Rev_trsase/Diguanyl_cyclase"/>
</dbReference>
<keyword evidence="3" id="KW-1185">Reference proteome</keyword>